<feature type="transmembrane region" description="Helical" evidence="2">
    <location>
        <begin position="7"/>
        <end position="25"/>
    </location>
</feature>
<feature type="region of interest" description="Disordered" evidence="1">
    <location>
        <begin position="69"/>
        <end position="104"/>
    </location>
</feature>
<keyword evidence="2" id="KW-0472">Membrane</keyword>
<reference evidence="3" key="1">
    <citation type="journal article" date="2021" name="Nat. Commun.">
        <title>Genetic determinants of endophytism in the Arabidopsis root mycobiome.</title>
        <authorList>
            <person name="Mesny F."/>
            <person name="Miyauchi S."/>
            <person name="Thiergart T."/>
            <person name="Pickel B."/>
            <person name="Atanasova L."/>
            <person name="Karlsson M."/>
            <person name="Huettel B."/>
            <person name="Barry K.W."/>
            <person name="Haridas S."/>
            <person name="Chen C."/>
            <person name="Bauer D."/>
            <person name="Andreopoulos W."/>
            <person name="Pangilinan J."/>
            <person name="LaButti K."/>
            <person name="Riley R."/>
            <person name="Lipzen A."/>
            <person name="Clum A."/>
            <person name="Drula E."/>
            <person name="Henrissat B."/>
            <person name="Kohler A."/>
            <person name="Grigoriev I.V."/>
            <person name="Martin F.M."/>
            <person name="Hacquard S."/>
        </authorList>
    </citation>
    <scope>NUCLEOTIDE SEQUENCE</scope>
    <source>
        <strain evidence="3">MPI-CAGE-AT-0021</strain>
    </source>
</reference>
<evidence type="ECO:0000313" key="3">
    <source>
        <dbReference type="EMBL" id="KAH7158096.1"/>
    </source>
</evidence>
<gene>
    <name evidence="3" type="ORF">B0J13DRAFT_543543</name>
</gene>
<feature type="transmembrane region" description="Helical" evidence="2">
    <location>
        <begin position="45"/>
        <end position="67"/>
    </location>
</feature>
<evidence type="ECO:0000256" key="1">
    <source>
        <dbReference type="SAM" id="MobiDB-lite"/>
    </source>
</evidence>
<feature type="compositionally biased region" description="Basic residues" evidence="1">
    <location>
        <begin position="89"/>
        <end position="98"/>
    </location>
</feature>
<keyword evidence="2" id="KW-1133">Transmembrane helix</keyword>
<dbReference type="AlphaFoldDB" id="A0A9P9FE02"/>
<accession>A0A9P9FE02</accession>
<organism evidence="3 4">
    <name type="scientific">Dactylonectria estremocensis</name>
    <dbReference type="NCBI Taxonomy" id="1079267"/>
    <lineage>
        <taxon>Eukaryota</taxon>
        <taxon>Fungi</taxon>
        <taxon>Dikarya</taxon>
        <taxon>Ascomycota</taxon>
        <taxon>Pezizomycotina</taxon>
        <taxon>Sordariomycetes</taxon>
        <taxon>Hypocreomycetidae</taxon>
        <taxon>Hypocreales</taxon>
        <taxon>Nectriaceae</taxon>
        <taxon>Dactylonectria</taxon>
    </lineage>
</organism>
<dbReference type="EMBL" id="JAGMUU010000003">
    <property type="protein sequence ID" value="KAH7158096.1"/>
    <property type="molecule type" value="Genomic_DNA"/>
</dbReference>
<protein>
    <submittedName>
        <fullName evidence="3">Uncharacterized protein</fullName>
    </submittedName>
</protein>
<keyword evidence="2" id="KW-0812">Transmembrane</keyword>
<dbReference type="Proteomes" id="UP000717696">
    <property type="component" value="Unassembled WGS sequence"/>
</dbReference>
<sequence length="104" mass="12003">MRQGGWLAVLRALHSIGLIPMYGWVQCWMDGRVQGNRTWIPLRKGAWPYAVLYSLRLREAAIIIIAARRRRRRRRRGMNGNGDEGSRVKTTKPTRRKASKDSGD</sequence>
<proteinExistence type="predicted"/>
<comment type="caution">
    <text evidence="3">The sequence shown here is derived from an EMBL/GenBank/DDBJ whole genome shotgun (WGS) entry which is preliminary data.</text>
</comment>
<name>A0A9P9FE02_9HYPO</name>
<evidence type="ECO:0000256" key="2">
    <source>
        <dbReference type="SAM" id="Phobius"/>
    </source>
</evidence>
<evidence type="ECO:0000313" key="4">
    <source>
        <dbReference type="Proteomes" id="UP000717696"/>
    </source>
</evidence>
<keyword evidence="4" id="KW-1185">Reference proteome</keyword>